<reference evidence="2" key="1">
    <citation type="journal article" date="2020" name="Fungal Divers.">
        <title>Resolving the Mortierellaceae phylogeny through synthesis of multi-gene phylogenetics and phylogenomics.</title>
        <authorList>
            <person name="Vandepol N."/>
            <person name="Liber J."/>
            <person name="Desiro A."/>
            <person name="Na H."/>
            <person name="Kennedy M."/>
            <person name="Barry K."/>
            <person name="Grigoriev I.V."/>
            <person name="Miller A.N."/>
            <person name="O'Donnell K."/>
            <person name="Stajich J.E."/>
            <person name="Bonito G."/>
        </authorList>
    </citation>
    <scope>NUCLEOTIDE SEQUENCE</scope>
    <source>
        <strain evidence="2">BC1065</strain>
    </source>
</reference>
<dbReference type="OrthoDB" id="2325256at2759"/>
<organism evidence="2 3">
    <name type="scientific">Actinomortierella ambigua</name>
    <dbReference type="NCBI Taxonomy" id="1343610"/>
    <lineage>
        <taxon>Eukaryota</taxon>
        <taxon>Fungi</taxon>
        <taxon>Fungi incertae sedis</taxon>
        <taxon>Mucoromycota</taxon>
        <taxon>Mortierellomycotina</taxon>
        <taxon>Mortierellomycetes</taxon>
        <taxon>Mortierellales</taxon>
        <taxon>Mortierellaceae</taxon>
        <taxon>Actinomortierella</taxon>
    </lineage>
</organism>
<dbReference type="Gene3D" id="3.80.10.10">
    <property type="entry name" value="Ribonuclease Inhibitor"/>
    <property type="match status" value="1"/>
</dbReference>
<gene>
    <name evidence="2" type="ORF">DFQ27_006300</name>
</gene>
<dbReference type="Proteomes" id="UP000807716">
    <property type="component" value="Unassembled WGS sequence"/>
</dbReference>
<feature type="non-terminal residue" evidence="2">
    <location>
        <position position="727"/>
    </location>
</feature>
<dbReference type="InterPro" id="IPR032675">
    <property type="entry name" value="LRR_dom_sf"/>
</dbReference>
<comment type="caution">
    <text evidence="2">The sequence shown here is derived from an EMBL/GenBank/DDBJ whole genome shotgun (WGS) entry which is preliminary data.</text>
</comment>
<dbReference type="AlphaFoldDB" id="A0A9P6PW78"/>
<protein>
    <recommendedName>
        <fullName evidence="4">F-box domain-containing protein</fullName>
    </recommendedName>
</protein>
<evidence type="ECO:0000256" key="1">
    <source>
        <dbReference type="SAM" id="MobiDB-lite"/>
    </source>
</evidence>
<proteinExistence type="predicted"/>
<evidence type="ECO:0008006" key="4">
    <source>
        <dbReference type="Google" id="ProtNLM"/>
    </source>
</evidence>
<feature type="compositionally biased region" description="Acidic residues" evidence="1">
    <location>
        <begin position="406"/>
        <end position="432"/>
    </location>
</feature>
<sequence length="727" mass="82226">MASVDLDVIALIIDNVKDRGTLFSLLTVDRKVFRYTCGVLYRDPLRFFRDDPQGDKAQKGILSLIRLLLDLSPATDDDANLVRSILGVPPKHALKAEEAPPAPPPPPPAGTMLNYLSFMQYVRWEFELDPILETLPNTLLQRHMRALSTERLVHSSDSFVRRTLTWCCCGHQLDQIRELEIEPDALERFIEAASQLERLRTIAIASMGDLVVDSSERAFERVDQLVQKLLACHGQGQIREFGFFAPREVGVDDSLFRWHVRISKRLLPLFPPDLTLVLPLRPMDSYLSRVPMLGTSERPYRWSEISRDYSDMSVGQLLQRCRALVRLCLDFTETGLGGPDVLAWAADEARERAKGRLSAPAVPLEELIVLLLEGHVAMDATRVLMDAVRGFGPSLVTLHVKIELSEDGDDDNGEDGDDDNDKDGGDDNDDDDCQKHLSLRSPWPNDEPLAMPRLENFVFTSVKAGELDPRLLQLCPNLIQLDVFLDVLGEWQMPPQRWPVLHLTRLTWLSLSGRAVDLFDPTSLHSMSQLRWIKFSTVSRGRRIPGVSRAATDLPVAKELWTYDWHLPALTSFQLRMLASSEIPFSFSLLRGCPKLKELCVEFNRRGSEPPIPLRVASVLPNLTEDIFPSLQDLRLVGFYSLEPEDFQALVGRALPSLRTLEMGSVSPCTTQQVMESTRHHSSLTRVDLWHEVPNVALQQQLGLERHRYANHNNTNSGQCIYTFLSR</sequence>
<evidence type="ECO:0000313" key="2">
    <source>
        <dbReference type="EMBL" id="KAG0255338.1"/>
    </source>
</evidence>
<feature type="region of interest" description="Disordered" evidence="1">
    <location>
        <begin position="406"/>
        <end position="447"/>
    </location>
</feature>
<evidence type="ECO:0000313" key="3">
    <source>
        <dbReference type="Proteomes" id="UP000807716"/>
    </source>
</evidence>
<name>A0A9P6PW78_9FUNG</name>
<accession>A0A9P6PW78</accession>
<dbReference type="SUPFAM" id="SSF52058">
    <property type="entry name" value="L domain-like"/>
    <property type="match status" value="1"/>
</dbReference>
<dbReference type="EMBL" id="JAAAJB010000464">
    <property type="protein sequence ID" value="KAG0255338.1"/>
    <property type="molecule type" value="Genomic_DNA"/>
</dbReference>
<keyword evidence="3" id="KW-1185">Reference proteome</keyword>